<dbReference type="InterPro" id="IPR043472">
    <property type="entry name" value="Macro_dom-like"/>
</dbReference>
<proteinExistence type="predicted"/>
<dbReference type="Gene3D" id="3.40.220.10">
    <property type="entry name" value="Leucine Aminopeptidase, subunit E, domain 1"/>
    <property type="match status" value="1"/>
</dbReference>
<evidence type="ECO:0000313" key="3">
    <source>
        <dbReference type="Proteomes" id="UP001150941"/>
    </source>
</evidence>
<dbReference type="AlphaFoldDB" id="A0A9W9TYS5"/>
<dbReference type="PANTHER" id="PTHR35596">
    <property type="entry name" value="DUF2263 DOMAIN-CONTAINING PROTEIN"/>
    <property type="match status" value="1"/>
</dbReference>
<dbReference type="Pfam" id="PF10021">
    <property type="entry name" value="PARG_cat_microb"/>
    <property type="match status" value="1"/>
</dbReference>
<organism evidence="2 3">
    <name type="scientific">Penicillium chermesinum</name>
    <dbReference type="NCBI Taxonomy" id="63820"/>
    <lineage>
        <taxon>Eukaryota</taxon>
        <taxon>Fungi</taxon>
        <taxon>Dikarya</taxon>
        <taxon>Ascomycota</taxon>
        <taxon>Pezizomycotina</taxon>
        <taxon>Eurotiomycetes</taxon>
        <taxon>Eurotiomycetidae</taxon>
        <taxon>Eurotiales</taxon>
        <taxon>Aspergillaceae</taxon>
        <taxon>Penicillium</taxon>
    </lineage>
</organism>
<dbReference type="InterPro" id="IPR019261">
    <property type="entry name" value="PARG_cat_microbial"/>
</dbReference>
<evidence type="ECO:0000313" key="2">
    <source>
        <dbReference type="EMBL" id="KAJ5247793.1"/>
    </source>
</evidence>
<evidence type="ECO:0000259" key="1">
    <source>
        <dbReference type="Pfam" id="PF10021"/>
    </source>
</evidence>
<feature type="domain" description="Microbial-type PARG catalytic" evidence="1">
    <location>
        <begin position="28"/>
        <end position="107"/>
    </location>
</feature>
<dbReference type="InterPro" id="IPR012664">
    <property type="entry name" value="CHP02452"/>
</dbReference>
<dbReference type="GeneID" id="83199376"/>
<reference evidence="2" key="2">
    <citation type="journal article" date="2023" name="IMA Fungus">
        <title>Comparative genomic study of the Penicillium genus elucidates a diverse pangenome and 15 lateral gene transfer events.</title>
        <authorList>
            <person name="Petersen C."/>
            <person name="Sorensen T."/>
            <person name="Nielsen M.R."/>
            <person name="Sondergaard T.E."/>
            <person name="Sorensen J.L."/>
            <person name="Fitzpatrick D.A."/>
            <person name="Frisvad J.C."/>
            <person name="Nielsen K.L."/>
        </authorList>
    </citation>
    <scope>NUCLEOTIDE SEQUENCE</scope>
    <source>
        <strain evidence="2">IBT 19713</strain>
    </source>
</reference>
<gene>
    <name evidence="2" type="ORF">N7468_002776</name>
</gene>
<keyword evidence="3" id="KW-1185">Reference proteome</keyword>
<dbReference type="OrthoDB" id="9985428at2759"/>
<comment type="caution">
    <text evidence="2">The sequence shown here is derived from an EMBL/GenBank/DDBJ whole genome shotgun (WGS) entry which is preliminary data.</text>
</comment>
<name>A0A9W9TYS5_9EURO</name>
<dbReference type="EMBL" id="JAPQKS010000002">
    <property type="protein sequence ID" value="KAJ5247793.1"/>
    <property type="molecule type" value="Genomic_DNA"/>
</dbReference>
<sequence length="256" mass="28802">MCSLNKVQDYVPRSAYLISDKELPPLKHNAPYKPGIKGRVAVIPKDTLDAAYALEEARELLGSTDETMICIFNMINAATPDCGCLSGHSAQEEHLCCRSTLPQALPSRFHRMGELECVYSPSVIGLHENDKKGDFLIPSQESPHKILKYSVISMMAQHKRLNVQSENNWRSKDQNLMVQKMRLILRTAASNRHRRLILGVLGCGIFGHPNAAACWEEFLSDKEFEGWFEIVVFAISDRGNDSDYNTFRDALHGLPI</sequence>
<reference evidence="2" key="1">
    <citation type="submission" date="2022-11" db="EMBL/GenBank/DDBJ databases">
        <authorList>
            <person name="Petersen C."/>
        </authorList>
    </citation>
    <scope>NUCLEOTIDE SEQUENCE</scope>
    <source>
        <strain evidence="2">IBT 19713</strain>
    </source>
</reference>
<accession>A0A9W9TYS5</accession>
<dbReference type="SUPFAM" id="SSF52949">
    <property type="entry name" value="Macro domain-like"/>
    <property type="match status" value="1"/>
</dbReference>
<dbReference type="NCBIfam" id="TIGR02452">
    <property type="entry name" value="TIGR02452 family protein"/>
    <property type="match status" value="1"/>
</dbReference>
<dbReference type="PANTHER" id="PTHR35596:SF1">
    <property type="entry name" value="MICROBIAL-TYPE PARG CATALYTIC DOMAIN-CONTAINING PROTEIN"/>
    <property type="match status" value="1"/>
</dbReference>
<protein>
    <recommendedName>
        <fullName evidence="1">Microbial-type PARG catalytic domain-containing protein</fullName>
    </recommendedName>
</protein>
<dbReference type="RefSeq" id="XP_058335214.1">
    <property type="nucleotide sequence ID" value="XM_058472073.1"/>
</dbReference>
<dbReference type="Proteomes" id="UP001150941">
    <property type="component" value="Unassembled WGS sequence"/>
</dbReference>